<organism evidence="7 8">
    <name type="scientific">Malassezia pachydermatis</name>
    <dbReference type="NCBI Taxonomy" id="77020"/>
    <lineage>
        <taxon>Eukaryota</taxon>
        <taxon>Fungi</taxon>
        <taxon>Dikarya</taxon>
        <taxon>Basidiomycota</taxon>
        <taxon>Ustilaginomycotina</taxon>
        <taxon>Malasseziomycetes</taxon>
        <taxon>Malasseziales</taxon>
        <taxon>Malasseziaceae</taxon>
        <taxon>Malassezia</taxon>
    </lineage>
</organism>
<keyword evidence="4 6" id="KW-1133">Transmembrane helix</keyword>
<dbReference type="GO" id="GO:0015123">
    <property type="term" value="F:acetate transmembrane transporter activity"/>
    <property type="evidence" value="ECO:0007669"/>
    <property type="project" value="TreeGrafter"/>
</dbReference>
<evidence type="ECO:0000256" key="1">
    <source>
        <dbReference type="ARBA" id="ARBA00004141"/>
    </source>
</evidence>
<feature type="transmembrane region" description="Helical" evidence="6">
    <location>
        <begin position="233"/>
        <end position="254"/>
    </location>
</feature>
<feature type="transmembrane region" description="Helical" evidence="6">
    <location>
        <begin position="132"/>
        <end position="151"/>
    </location>
</feature>
<dbReference type="VEuPathDB" id="FungiDB:Malapachy_3950"/>
<reference evidence="7 8" key="1">
    <citation type="submission" date="2015-07" db="EMBL/GenBank/DDBJ databases">
        <title>Draft Genome Sequence of Malassezia furfur CBS1878 and Malassezia pachydermatis CBS1879.</title>
        <authorList>
            <person name="Triana S."/>
            <person name="Ohm R."/>
            <person name="Gonzalez A."/>
            <person name="DeCock H."/>
            <person name="Restrepo S."/>
            <person name="Celis A."/>
        </authorList>
    </citation>
    <scope>NUCLEOTIDE SEQUENCE [LARGE SCALE GENOMIC DNA]</scope>
    <source>
        <strain evidence="7 8">CBS 1879</strain>
    </source>
</reference>
<evidence type="ECO:0000256" key="4">
    <source>
        <dbReference type="ARBA" id="ARBA00022989"/>
    </source>
</evidence>
<sequence length="287" mass="31907">MSFSPLRRRHLEDEISRITEGMEHEERSAIINAARFGYGPLARIFYTEEDVLHRPFGGEMQPGIFKNVHKRKFANPAPMGLCGLALSAFVNSLISMRVLNLHDESIVLSSAFVYGGFLQILAAMWEMAVGNTFGATAFGAYGSYWVSYAIILTPGGFHIKDTLVATEGMAGYLNSMGLFNFGWFVFTFLMALCTVKSTLPFFFLFLVMDLNFLFAALSFVLNDGQRANEGLSITAGAFGILVSFTAWFNAYAGVADETNSFFLIPSWYFPWTPKSVRTDDSKVGHED</sequence>
<dbReference type="AlphaFoldDB" id="A0A0N0RS90"/>
<dbReference type="InterPro" id="IPR051633">
    <property type="entry name" value="AceTr"/>
</dbReference>
<feature type="transmembrane region" description="Helical" evidence="6">
    <location>
        <begin position="73"/>
        <end position="94"/>
    </location>
</feature>
<dbReference type="GO" id="GO:0005886">
    <property type="term" value="C:plasma membrane"/>
    <property type="evidence" value="ECO:0007669"/>
    <property type="project" value="TreeGrafter"/>
</dbReference>
<evidence type="ECO:0000256" key="3">
    <source>
        <dbReference type="ARBA" id="ARBA00022692"/>
    </source>
</evidence>
<keyword evidence="5 6" id="KW-0472">Membrane</keyword>
<feature type="transmembrane region" description="Helical" evidence="6">
    <location>
        <begin position="199"/>
        <end position="221"/>
    </location>
</feature>
<dbReference type="RefSeq" id="XP_017991877.1">
    <property type="nucleotide sequence ID" value="XM_018138409.1"/>
</dbReference>
<proteinExistence type="inferred from homology"/>
<dbReference type="NCBIfam" id="NF038013">
    <property type="entry name" value="AceTr_1"/>
    <property type="match status" value="1"/>
</dbReference>
<evidence type="ECO:0000313" key="8">
    <source>
        <dbReference type="Proteomes" id="UP000037751"/>
    </source>
</evidence>
<dbReference type="PANTHER" id="PTHR31123:SF1">
    <property type="entry name" value="ACCUMULATION OF DYADS PROTEIN 2-RELATED"/>
    <property type="match status" value="1"/>
</dbReference>
<name>A0A0N0RS90_9BASI</name>
<gene>
    <name evidence="7" type="ORF">Malapachy_3950</name>
</gene>
<comment type="subcellular location">
    <subcellularLocation>
        <location evidence="1">Membrane</location>
        <topology evidence="1">Multi-pass membrane protein</topology>
    </subcellularLocation>
</comment>
<dbReference type="Pfam" id="PF01184">
    <property type="entry name" value="Gpr1_Fun34_YaaH"/>
    <property type="match status" value="1"/>
</dbReference>
<evidence type="ECO:0000256" key="6">
    <source>
        <dbReference type="SAM" id="Phobius"/>
    </source>
</evidence>
<keyword evidence="8" id="KW-1185">Reference proteome</keyword>
<evidence type="ECO:0000313" key="7">
    <source>
        <dbReference type="EMBL" id="KOS14245.1"/>
    </source>
</evidence>
<comment type="similarity">
    <text evidence="2">Belongs to the acetate uptake transporter (AceTr) (TC 2.A.96) family.</text>
</comment>
<dbReference type="InterPro" id="IPR000791">
    <property type="entry name" value="Gpr1/Fun34/SatP-like"/>
</dbReference>
<dbReference type="OrthoDB" id="3648309at2759"/>
<evidence type="ECO:0000256" key="5">
    <source>
        <dbReference type="ARBA" id="ARBA00023136"/>
    </source>
</evidence>
<keyword evidence="3 6" id="KW-0812">Transmembrane</keyword>
<accession>A0A0N0RS90</accession>
<comment type="caution">
    <text evidence="7">The sequence shown here is derived from an EMBL/GenBank/DDBJ whole genome shotgun (WGS) entry which is preliminary data.</text>
</comment>
<dbReference type="GeneID" id="28730285"/>
<dbReference type="EMBL" id="LGAV01000004">
    <property type="protein sequence ID" value="KOS14245.1"/>
    <property type="molecule type" value="Genomic_DNA"/>
</dbReference>
<feature type="transmembrane region" description="Helical" evidence="6">
    <location>
        <begin position="171"/>
        <end position="192"/>
    </location>
</feature>
<dbReference type="STRING" id="77020.A0A0N0RS90"/>
<feature type="transmembrane region" description="Helical" evidence="6">
    <location>
        <begin position="106"/>
        <end position="125"/>
    </location>
</feature>
<protein>
    <submittedName>
        <fullName evidence="7">Gpr fun34 family protein</fullName>
    </submittedName>
</protein>
<dbReference type="Proteomes" id="UP000037751">
    <property type="component" value="Unassembled WGS sequence"/>
</dbReference>
<evidence type="ECO:0000256" key="2">
    <source>
        <dbReference type="ARBA" id="ARBA00005587"/>
    </source>
</evidence>
<dbReference type="PANTHER" id="PTHR31123">
    <property type="entry name" value="ACCUMULATION OF DYADS PROTEIN 2-RELATED"/>
    <property type="match status" value="1"/>
</dbReference>